<dbReference type="PANTHER" id="PTHR22953:SF153">
    <property type="entry name" value="PURPLE ACID PHOSPHATASE"/>
    <property type="match status" value="1"/>
</dbReference>
<dbReference type="EMBL" id="JANBQF010000130">
    <property type="protein sequence ID" value="KAJ2004867.1"/>
    <property type="molecule type" value="Genomic_DNA"/>
</dbReference>
<dbReference type="InterPro" id="IPR004843">
    <property type="entry name" value="Calcineurin-like_PHP"/>
</dbReference>
<dbReference type="Gene3D" id="3.60.21.10">
    <property type="match status" value="1"/>
</dbReference>
<organism evidence="3 4">
    <name type="scientific">Coemansia thaxteri</name>
    <dbReference type="NCBI Taxonomy" id="2663907"/>
    <lineage>
        <taxon>Eukaryota</taxon>
        <taxon>Fungi</taxon>
        <taxon>Fungi incertae sedis</taxon>
        <taxon>Zoopagomycota</taxon>
        <taxon>Kickxellomycotina</taxon>
        <taxon>Kickxellomycetes</taxon>
        <taxon>Kickxellales</taxon>
        <taxon>Kickxellaceae</taxon>
        <taxon>Coemansia</taxon>
    </lineage>
</organism>
<dbReference type="OrthoDB" id="45007at2759"/>
<protein>
    <recommendedName>
        <fullName evidence="2">Calcineurin-like phosphoesterase domain-containing protein</fullName>
    </recommendedName>
</protein>
<name>A0A9W8BJ34_9FUNG</name>
<keyword evidence="1" id="KW-0732">Signal</keyword>
<sequence>MVFEHGHQHYYVVWETSCPAKAFLLEWWADYARESEPSMARHYIEPQLKRIDDTHHRYTAIIGPVGNASQIHYRATSYSMSTKHYSISRRSEAELTQVLVISDNQNGPTEFRNILSSIRRHYGSHSTPDLILHVGDSVQNVRKLNDWQKQFFSPLEDGGGYHHSSPLVFVPGNHDHDKARTSRNGNVYADMYHGIDATEDLGKPLVANGTYHRFYHTTSLGSARCIVLDAECPSAEQSEFLQRELQSEAFQAAHFRIVAIHIPPYIEFWDPYTWNHKNEKRWGEHIRLEYDALFRKYRVDVVISGHQHNYMRATVPRKGSATDTGSITYAIVGGAGGTLDLVRVENWHMYNVTYLDHHFVSLEIKNNQLRWLAKNTAGSIIDQFSIAR</sequence>
<dbReference type="Pfam" id="PF00149">
    <property type="entry name" value="Metallophos"/>
    <property type="match status" value="1"/>
</dbReference>
<comment type="caution">
    <text evidence="3">The sequence shown here is derived from an EMBL/GenBank/DDBJ whole genome shotgun (WGS) entry which is preliminary data.</text>
</comment>
<reference evidence="3" key="1">
    <citation type="submission" date="2022-07" db="EMBL/GenBank/DDBJ databases">
        <title>Phylogenomic reconstructions and comparative analyses of Kickxellomycotina fungi.</title>
        <authorList>
            <person name="Reynolds N.K."/>
            <person name="Stajich J.E."/>
            <person name="Barry K."/>
            <person name="Grigoriev I.V."/>
            <person name="Crous P."/>
            <person name="Smith M.E."/>
        </authorList>
    </citation>
    <scope>NUCLEOTIDE SEQUENCE</scope>
    <source>
        <strain evidence="3">IMI 214461</strain>
    </source>
</reference>
<dbReference type="AlphaFoldDB" id="A0A9W8BJ34"/>
<dbReference type="PANTHER" id="PTHR22953">
    <property type="entry name" value="ACID PHOSPHATASE RELATED"/>
    <property type="match status" value="1"/>
</dbReference>
<evidence type="ECO:0000313" key="4">
    <source>
        <dbReference type="Proteomes" id="UP001150907"/>
    </source>
</evidence>
<keyword evidence="4" id="KW-1185">Reference proteome</keyword>
<accession>A0A9W8BJ34</accession>
<dbReference type="SUPFAM" id="SSF56300">
    <property type="entry name" value="Metallo-dependent phosphatases"/>
    <property type="match status" value="1"/>
</dbReference>
<dbReference type="Proteomes" id="UP001150907">
    <property type="component" value="Unassembled WGS sequence"/>
</dbReference>
<evidence type="ECO:0000259" key="2">
    <source>
        <dbReference type="Pfam" id="PF00149"/>
    </source>
</evidence>
<evidence type="ECO:0000313" key="3">
    <source>
        <dbReference type="EMBL" id="KAJ2004867.1"/>
    </source>
</evidence>
<dbReference type="InterPro" id="IPR029052">
    <property type="entry name" value="Metallo-depent_PP-like"/>
</dbReference>
<dbReference type="GO" id="GO:0003993">
    <property type="term" value="F:acid phosphatase activity"/>
    <property type="evidence" value="ECO:0007669"/>
    <property type="project" value="InterPro"/>
</dbReference>
<gene>
    <name evidence="3" type="ORF">H4R26_002275</name>
</gene>
<proteinExistence type="predicted"/>
<feature type="domain" description="Calcineurin-like phosphoesterase" evidence="2">
    <location>
        <begin position="98"/>
        <end position="310"/>
    </location>
</feature>
<evidence type="ECO:0000256" key="1">
    <source>
        <dbReference type="ARBA" id="ARBA00022729"/>
    </source>
</evidence>
<dbReference type="InterPro" id="IPR039331">
    <property type="entry name" value="PAPs-like"/>
</dbReference>